<accession>A0ABM9NFU4</accession>
<dbReference type="NCBIfam" id="NF006506">
    <property type="entry name" value="PRK08942.1"/>
    <property type="match status" value="1"/>
</dbReference>
<dbReference type="NCBIfam" id="TIGR01656">
    <property type="entry name" value="Histidinol-ppas"/>
    <property type="match status" value="1"/>
</dbReference>
<dbReference type="PIRSF" id="PIRSF004682">
    <property type="entry name" value="GmhB"/>
    <property type="match status" value="1"/>
</dbReference>
<dbReference type="PANTHER" id="PTHR42891">
    <property type="entry name" value="D-GLYCERO-BETA-D-MANNO-HEPTOSE-1,7-BISPHOSPHATE 7-PHOSPHATASE"/>
    <property type="match status" value="1"/>
</dbReference>
<dbReference type="Gene3D" id="3.40.50.1000">
    <property type="entry name" value="HAD superfamily/HAD-like"/>
    <property type="match status" value="1"/>
</dbReference>
<dbReference type="EMBL" id="OZ026884">
    <property type="protein sequence ID" value="CAL1239472.1"/>
    <property type="molecule type" value="Genomic_DNA"/>
</dbReference>
<dbReference type="EC" id="3.1.3.-" evidence="7"/>
<evidence type="ECO:0000256" key="4">
    <source>
        <dbReference type="ARBA" id="ARBA00022801"/>
    </source>
</evidence>
<name>A0ABM9NFU4_9GAMM</name>
<dbReference type="GO" id="GO:0034200">
    <property type="term" value="F:D-glycero-beta-D-manno-heptose 1,7-bisphosphate 7-phosphatase activity"/>
    <property type="evidence" value="ECO:0007669"/>
    <property type="project" value="UniProtKB-EC"/>
</dbReference>
<dbReference type="InterPro" id="IPR006543">
    <property type="entry name" value="Histidinol-phos"/>
</dbReference>
<evidence type="ECO:0000256" key="3">
    <source>
        <dbReference type="ARBA" id="ARBA00022723"/>
    </source>
</evidence>
<organism evidence="8 9">
    <name type="scientific">Candidatus Methylocalor cossyra</name>
    <dbReference type="NCBI Taxonomy" id="3108543"/>
    <lineage>
        <taxon>Bacteria</taxon>
        <taxon>Pseudomonadati</taxon>
        <taxon>Pseudomonadota</taxon>
        <taxon>Gammaproteobacteria</taxon>
        <taxon>Methylococcales</taxon>
        <taxon>Methylococcaceae</taxon>
        <taxon>Candidatus Methylocalor</taxon>
    </lineage>
</organism>
<dbReference type="Proteomes" id="UP001497493">
    <property type="component" value="Chromosome"/>
</dbReference>
<proteinExistence type="inferred from homology"/>
<evidence type="ECO:0000313" key="9">
    <source>
        <dbReference type="Proteomes" id="UP001497493"/>
    </source>
</evidence>
<dbReference type="SUPFAM" id="SSF56784">
    <property type="entry name" value="HAD-like"/>
    <property type="match status" value="1"/>
</dbReference>
<evidence type="ECO:0000256" key="7">
    <source>
        <dbReference type="PIRNR" id="PIRNR004682"/>
    </source>
</evidence>
<comment type="similarity">
    <text evidence="7">Belongs to the gmhB family.</text>
</comment>
<dbReference type="InterPro" id="IPR004446">
    <property type="entry name" value="Heptose_bisP_phosphatase"/>
</dbReference>
<evidence type="ECO:0000256" key="1">
    <source>
        <dbReference type="ARBA" id="ARBA00004496"/>
    </source>
</evidence>
<dbReference type="InterPro" id="IPR036412">
    <property type="entry name" value="HAD-like_sf"/>
</dbReference>
<keyword evidence="4 7" id="KW-0378">Hydrolase</keyword>
<keyword evidence="5 7" id="KW-0119">Carbohydrate metabolism</keyword>
<dbReference type="RefSeq" id="WP_348759020.1">
    <property type="nucleotide sequence ID" value="NZ_OZ026884.1"/>
</dbReference>
<dbReference type="InterPro" id="IPR006549">
    <property type="entry name" value="HAD-SF_hydro_IIIA"/>
</dbReference>
<reference evidence="8 9" key="1">
    <citation type="submission" date="2024-04" db="EMBL/GenBank/DDBJ databases">
        <authorList>
            <person name="Cremers G."/>
        </authorList>
    </citation>
    <scope>NUCLEOTIDE SEQUENCE [LARGE SCALE GENOMIC DNA]</scope>
    <source>
        <strain evidence="8">MeCH1-AG</strain>
    </source>
</reference>
<dbReference type="CDD" id="cd07503">
    <property type="entry name" value="HAD_HisB-N"/>
    <property type="match status" value="1"/>
</dbReference>
<comment type="subcellular location">
    <subcellularLocation>
        <location evidence="1 7">Cytoplasm</location>
    </subcellularLocation>
</comment>
<dbReference type="PANTHER" id="PTHR42891:SF1">
    <property type="entry name" value="D-GLYCERO-BETA-D-MANNO-HEPTOSE-1,7-BISPHOSPHATE 7-PHOSPHATASE"/>
    <property type="match status" value="1"/>
</dbReference>
<sequence length="183" mass="19961">MANRPPFLILDRDGVINRDSDAYIKTPDEWIPLPGSLEAIALLTQEGYRIVVLTNQSGVARGLIAPPMLERIHAKMRALVAAAGGRIEAVFHCPHGPEDACPCRKPRPGLFRTFAERFAVDLAGVPAVGDSLRDIEAARSVGAAPILVETGQGRRTRARHPDLDIPIFANLYEAAQHLLLRHP</sequence>
<dbReference type="Pfam" id="PF13242">
    <property type="entry name" value="Hydrolase_like"/>
    <property type="match status" value="1"/>
</dbReference>
<evidence type="ECO:0000256" key="2">
    <source>
        <dbReference type="ARBA" id="ARBA00022490"/>
    </source>
</evidence>
<gene>
    <name evidence="8" type="ORF">MECH1_V1_0696</name>
</gene>
<keyword evidence="2 7" id="KW-0963">Cytoplasm</keyword>
<evidence type="ECO:0000256" key="5">
    <source>
        <dbReference type="ARBA" id="ARBA00023277"/>
    </source>
</evidence>
<evidence type="ECO:0000256" key="6">
    <source>
        <dbReference type="ARBA" id="ARBA00031828"/>
    </source>
</evidence>
<evidence type="ECO:0000313" key="8">
    <source>
        <dbReference type="EMBL" id="CAL1239472.1"/>
    </source>
</evidence>
<protein>
    <recommendedName>
        <fullName evidence="6 7">D,D-heptose 1,7-bisphosphate phosphatase</fullName>
        <ecNumber evidence="7">3.1.3.-</ecNumber>
    </recommendedName>
</protein>
<dbReference type="NCBIfam" id="TIGR01662">
    <property type="entry name" value="HAD-SF-IIIA"/>
    <property type="match status" value="1"/>
</dbReference>
<dbReference type="InterPro" id="IPR023214">
    <property type="entry name" value="HAD_sf"/>
</dbReference>
<keyword evidence="3" id="KW-0479">Metal-binding</keyword>
<keyword evidence="9" id="KW-1185">Reference proteome</keyword>